<dbReference type="EMBL" id="JARAOO010000014">
    <property type="protein sequence ID" value="KAJ7943643.1"/>
    <property type="molecule type" value="Genomic_DNA"/>
</dbReference>
<gene>
    <name evidence="2" type="ORF">O6P43_033163</name>
</gene>
<feature type="region of interest" description="Disordered" evidence="1">
    <location>
        <begin position="33"/>
        <end position="71"/>
    </location>
</feature>
<feature type="region of interest" description="Disordered" evidence="1">
    <location>
        <begin position="200"/>
        <end position="271"/>
    </location>
</feature>
<organism evidence="2 3">
    <name type="scientific">Quillaja saponaria</name>
    <name type="common">Soap bark tree</name>
    <dbReference type="NCBI Taxonomy" id="32244"/>
    <lineage>
        <taxon>Eukaryota</taxon>
        <taxon>Viridiplantae</taxon>
        <taxon>Streptophyta</taxon>
        <taxon>Embryophyta</taxon>
        <taxon>Tracheophyta</taxon>
        <taxon>Spermatophyta</taxon>
        <taxon>Magnoliopsida</taxon>
        <taxon>eudicotyledons</taxon>
        <taxon>Gunneridae</taxon>
        <taxon>Pentapetalae</taxon>
        <taxon>rosids</taxon>
        <taxon>fabids</taxon>
        <taxon>Fabales</taxon>
        <taxon>Quillajaceae</taxon>
        <taxon>Quillaja</taxon>
    </lineage>
</organism>
<feature type="compositionally biased region" description="Basic and acidic residues" evidence="1">
    <location>
        <begin position="33"/>
        <end position="44"/>
    </location>
</feature>
<evidence type="ECO:0000256" key="1">
    <source>
        <dbReference type="SAM" id="MobiDB-lite"/>
    </source>
</evidence>
<comment type="caution">
    <text evidence="2">The sequence shown here is derived from an EMBL/GenBank/DDBJ whole genome shotgun (WGS) entry which is preliminary data.</text>
</comment>
<proteinExistence type="predicted"/>
<reference evidence="2" key="1">
    <citation type="journal article" date="2023" name="Science">
        <title>Elucidation of the pathway for biosynthesis of saponin adjuvants from the soapbark tree.</title>
        <authorList>
            <person name="Reed J."/>
            <person name="Orme A."/>
            <person name="El-Demerdash A."/>
            <person name="Owen C."/>
            <person name="Martin L.B.B."/>
            <person name="Misra R.C."/>
            <person name="Kikuchi S."/>
            <person name="Rejzek M."/>
            <person name="Martin A.C."/>
            <person name="Harkess A."/>
            <person name="Leebens-Mack J."/>
            <person name="Louveau T."/>
            <person name="Stephenson M.J."/>
            <person name="Osbourn A."/>
        </authorList>
    </citation>
    <scope>NUCLEOTIDE SEQUENCE</scope>
    <source>
        <strain evidence="2">S10</strain>
    </source>
</reference>
<dbReference type="Proteomes" id="UP001163823">
    <property type="component" value="Chromosome 14"/>
</dbReference>
<feature type="compositionally biased region" description="Acidic residues" evidence="1">
    <location>
        <begin position="46"/>
        <end position="58"/>
    </location>
</feature>
<dbReference type="Pfam" id="PF07816">
    <property type="entry name" value="DUF1645"/>
    <property type="match status" value="1"/>
</dbReference>
<feature type="compositionally biased region" description="Basic and acidic residues" evidence="1">
    <location>
        <begin position="211"/>
        <end position="224"/>
    </location>
</feature>
<name>A0AAD7KPJ2_QUISA</name>
<sequence>MQALGLKHSDDFLGIDEYSEICSKISQDLKDKLKIEEPREKSSSDFDGESENEEDDYDQERGGNEEEEDFTFVCTNPHGSPIRPIFPIFGRGIIFDDGEDGDWKLGDDSFSSLLRPPLRKLFIEEREITSSSSAAAESESDELEALPEGTYYELSGKAAMEICKKSNSTGHSKLWKLRELVHRSHSDGKDAFVFLNPSAATTTTSKPGRSSKSDGDNKVKEKMESTSSAESSKILLKKVGAKGLKTETTSSSHEKHYVKNRTKKEGDKRRSYLPYRQNLVGFFTNVNGLSKNVHPF</sequence>
<accession>A0AAD7KPJ2</accession>
<dbReference type="AlphaFoldDB" id="A0AAD7KPJ2"/>
<feature type="compositionally biased region" description="Basic and acidic residues" evidence="1">
    <location>
        <begin position="252"/>
        <end position="270"/>
    </location>
</feature>
<evidence type="ECO:0000313" key="3">
    <source>
        <dbReference type="Proteomes" id="UP001163823"/>
    </source>
</evidence>
<protein>
    <submittedName>
        <fullName evidence="2">DUF1645 family protein</fullName>
    </submittedName>
</protein>
<dbReference type="PANTHER" id="PTHR33095">
    <property type="entry name" value="OS07G0619500 PROTEIN"/>
    <property type="match status" value="1"/>
</dbReference>
<dbReference type="InterPro" id="IPR012442">
    <property type="entry name" value="DUF1645_plant"/>
</dbReference>
<keyword evidence="3" id="KW-1185">Reference proteome</keyword>
<evidence type="ECO:0000313" key="2">
    <source>
        <dbReference type="EMBL" id="KAJ7943643.1"/>
    </source>
</evidence>
<dbReference type="KEGG" id="qsa:O6P43_033163"/>
<feature type="compositionally biased region" description="Polar residues" evidence="1">
    <location>
        <begin position="200"/>
        <end position="210"/>
    </location>
</feature>
<dbReference type="PANTHER" id="PTHR33095:SF114">
    <property type="entry name" value="DUF1645 FAMILY PROTEIN"/>
    <property type="match status" value="1"/>
</dbReference>